<dbReference type="Proteomes" id="UP001154255">
    <property type="component" value="Unassembled WGS sequence"/>
</dbReference>
<accession>A0A9W4TQC2</accession>
<dbReference type="EMBL" id="CAMXCM010000006">
    <property type="protein sequence ID" value="CAI3951331.1"/>
    <property type="molecule type" value="Genomic_DNA"/>
</dbReference>
<comment type="caution">
    <text evidence="2">The sequence shown here is derived from an EMBL/GenBank/DDBJ whole genome shotgun (WGS) entry which is preliminary data.</text>
</comment>
<evidence type="ECO:0000313" key="4">
    <source>
        <dbReference type="Proteomes" id="UP001154255"/>
    </source>
</evidence>
<organism evidence="2 4">
    <name type="scientific">Commensalibacter communis</name>
    <dbReference type="NCBI Taxonomy" id="2972786"/>
    <lineage>
        <taxon>Bacteria</taxon>
        <taxon>Pseudomonadati</taxon>
        <taxon>Pseudomonadota</taxon>
        <taxon>Alphaproteobacteria</taxon>
        <taxon>Acetobacterales</taxon>
        <taxon>Acetobacteraceae</taxon>
    </lineage>
</organism>
<evidence type="ECO:0000313" key="2">
    <source>
        <dbReference type="EMBL" id="CAI3951331.1"/>
    </source>
</evidence>
<keyword evidence="5" id="KW-1185">Reference proteome</keyword>
<dbReference type="AlphaFoldDB" id="A0A9W4TQC2"/>
<dbReference type="RefSeq" id="WP_271790174.1">
    <property type="nucleotide sequence ID" value="NZ_CAMXCJ010000005.1"/>
</dbReference>
<evidence type="ECO:0000313" key="5">
    <source>
        <dbReference type="Proteomes" id="UP001154259"/>
    </source>
</evidence>
<gene>
    <name evidence="3" type="ORF">R53529_LOCUS1743</name>
    <name evidence="2" type="ORF">R53530_LOCUS1843</name>
</gene>
<feature type="transmembrane region" description="Helical" evidence="1">
    <location>
        <begin position="109"/>
        <end position="128"/>
    </location>
</feature>
<keyword evidence="1" id="KW-1133">Transmembrane helix</keyword>
<dbReference type="EMBL" id="CAMXCS010000004">
    <property type="protein sequence ID" value="CAI3951686.1"/>
    <property type="molecule type" value="Genomic_DNA"/>
</dbReference>
<evidence type="ECO:0000313" key="3">
    <source>
        <dbReference type="EMBL" id="CAI3951686.1"/>
    </source>
</evidence>
<evidence type="ECO:0000256" key="1">
    <source>
        <dbReference type="SAM" id="Phobius"/>
    </source>
</evidence>
<name>A0A9W4TQC2_9PROT</name>
<keyword evidence="1" id="KW-0472">Membrane</keyword>
<feature type="transmembrane region" description="Helical" evidence="1">
    <location>
        <begin position="20"/>
        <end position="45"/>
    </location>
</feature>
<keyword evidence="1" id="KW-0812">Transmembrane</keyword>
<protein>
    <submittedName>
        <fullName evidence="2">Uncharacterized protein</fullName>
    </submittedName>
</protein>
<sequence>MVKRLISSMKTHDHWFAEWWSSILLMIVGMYGLCVPNSLIIHQSFINGFLKVLPFDVWQWLFVGFGLFQFTALRCESMIGRGVAAFFASSLLIWGTLNVAFYGRCHFSLVAWGIFAVINLYALARIMTRVEKRYELL</sequence>
<feature type="transmembrane region" description="Helical" evidence="1">
    <location>
        <begin position="57"/>
        <end position="75"/>
    </location>
</feature>
<proteinExistence type="predicted"/>
<dbReference type="Proteomes" id="UP001154259">
    <property type="component" value="Unassembled WGS sequence"/>
</dbReference>
<reference evidence="2" key="1">
    <citation type="submission" date="2022-10" db="EMBL/GenBank/DDBJ databases">
        <authorList>
            <person name="Botero Cardona J."/>
        </authorList>
    </citation>
    <scope>NUCLEOTIDE SEQUENCE</scope>
    <source>
        <strain evidence="2">LMG 31819</strain>
        <strain evidence="3">R-53529</strain>
    </source>
</reference>
<feature type="transmembrane region" description="Helical" evidence="1">
    <location>
        <begin position="82"/>
        <end position="103"/>
    </location>
</feature>